<proteinExistence type="inferred from homology"/>
<gene>
    <name evidence="6" type="ORF">FCL54_18690</name>
</gene>
<dbReference type="OrthoDB" id="1653848at2"/>
<dbReference type="InterPro" id="IPR020912">
    <property type="entry name" value="UPF0295"/>
</dbReference>
<dbReference type="Pfam" id="PF11023">
    <property type="entry name" value="DUF2614"/>
    <property type="match status" value="1"/>
</dbReference>
<organism evidence="6 7">
    <name type="scientific">Exobacillus caeni</name>
    <dbReference type="NCBI Taxonomy" id="2574798"/>
    <lineage>
        <taxon>Bacteria</taxon>
        <taxon>Bacillati</taxon>
        <taxon>Bacillota</taxon>
        <taxon>Bacilli</taxon>
        <taxon>Bacillales</taxon>
        <taxon>Guptibacillaceae</taxon>
        <taxon>Exobacillus</taxon>
    </lineage>
</organism>
<feature type="transmembrane region" description="Helical" evidence="5">
    <location>
        <begin position="37"/>
        <end position="61"/>
    </location>
</feature>
<evidence type="ECO:0000256" key="2">
    <source>
        <dbReference type="ARBA" id="ARBA00022692"/>
    </source>
</evidence>
<name>A0A5R9EZQ6_9BACL</name>
<comment type="caution">
    <text evidence="6">The sequence shown here is derived from an EMBL/GenBank/DDBJ whole genome shotgun (WGS) entry which is preliminary data.</text>
</comment>
<keyword evidence="1" id="KW-1003">Cell membrane</keyword>
<protein>
    <submittedName>
        <fullName evidence="6">Uncharacterized protein</fullName>
    </submittedName>
</protein>
<dbReference type="EMBL" id="SWLG01000017">
    <property type="protein sequence ID" value="TLS35686.1"/>
    <property type="molecule type" value="Genomic_DNA"/>
</dbReference>
<evidence type="ECO:0000313" key="6">
    <source>
        <dbReference type="EMBL" id="TLS35686.1"/>
    </source>
</evidence>
<dbReference type="Proteomes" id="UP000308230">
    <property type="component" value="Unassembled WGS sequence"/>
</dbReference>
<dbReference type="HAMAP" id="MF_01502">
    <property type="entry name" value="UPF0295"/>
    <property type="match status" value="1"/>
</dbReference>
<keyword evidence="2 5" id="KW-0812">Transmembrane</keyword>
<evidence type="ECO:0000256" key="5">
    <source>
        <dbReference type="SAM" id="Phobius"/>
    </source>
</evidence>
<reference evidence="6 7" key="1">
    <citation type="submission" date="2019-04" db="EMBL/GenBank/DDBJ databases">
        <title>Bacillus caeni sp. nov., a bacterium isolated from mangrove sediment.</title>
        <authorList>
            <person name="Huang H."/>
            <person name="Mo K."/>
            <person name="Hu Y."/>
        </authorList>
    </citation>
    <scope>NUCLEOTIDE SEQUENCE [LARGE SCALE GENOMIC DNA]</scope>
    <source>
        <strain evidence="6 7">HB172195</strain>
    </source>
</reference>
<evidence type="ECO:0000256" key="1">
    <source>
        <dbReference type="ARBA" id="ARBA00022475"/>
    </source>
</evidence>
<evidence type="ECO:0000256" key="4">
    <source>
        <dbReference type="ARBA" id="ARBA00023136"/>
    </source>
</evidence>
<dbReference type="AlphaFoldDB" id="A0A5R9EZQ6"/>
<dbReference type="GO" id="GO:0005886">
    <property type="term" value="C:plasma membrane"/>
    <property type="evidence" value="ECO:0007669"/>
    <property type="project" value="UniProtKB-SubCell"/>
</dbReference>
<evidence type="ECO:0000256" key="3">
    <source>
        <dbReference type="ARBA" id="ARBA00022989"/>
    </source>
</evidence>
<keyword evidence="4 5" id="KW-0472">Membrane</keyword>
<dbReference type="RefSeq" id="WP_138128465.1">
    <property type="nucleotide sequence ID" value="NZ_SWLG01000017.1"/>
</dbReference>
<dbReference type="NCBIfam" id="NF002796">
    <property type="entry name" value="PRK02935.1"/>
    <property type="match status" value="1"/>
</dbReference>
<evidence type="ECO:0000313" key="7">
    <source>
        <dbReference type="Proteomes" id="UP000308230"/>
    </source>
</evidence>
<accession>A0A5R9EZQ6</accession>
<sequence length="124" mass="14298">MQLKYTNKINKIRTFALSLVFIGILIMYIGIFFKTSVLLMTIFMIIGFLATMASAVVYFWIGMLSTKAVQVECPNCHKTTKVLGKVDACMYCKQPLTLDPSLEGKEFDEKYNNKKYQKQMEKQK</sequence>
<keyword evidence="7" id="KW-1185">Reference proteome</keyword>
<keyword evidence="3 5" id="KW-1133">Transmembrane helix</keyword>
<feature type="transmembrane region" description="Helical" evidence="5">
    <location>
        <begin position="12"/>
        <end position="31"/>
    </location>
</feature>